<dbReference type="CDD" id="cd16035">
    <property type="entry name" value="sulfatase_like"/>
    <property type="match status" value="1"/>
</dbReference>
<sequence length="626" mass="69179">MTRRNALKLGLAGAMGATGLDSAVAQTVRNAAPVQERARPNILFLLVDEQRYPTVYESSALKDFRATHLPAQSELARRGVSFERHYTASVACVPSRTSLCTGHYPSLHGAANTDGAAKAANDPGMGWLLPGSVPTIGHYLRAGGYRTFWKGKWRVTDADLKVPGTQRSVASYDDTGFADPAKVETYLRANTLDPFGFEGWVGPEPFGADPLKMGSALPEGRQGRDAAISDQVVRLISELDTSEDTNPWFVMASFANPHDISLWGYVSNLAAEEQQRYDFSVPEFVPEEPFDRSLFGRTRTERLDDKPSCQRSFRDAFSQFLPPSMAGRPYTRAYYRFHADVDRRIGEVMAALEGSSFFKNTIVVFTSDHGHLLGAHGGMHQKWYTAYEEALRVPFTIVLPSQWQARSIAMPTSHIDIAPTLLGLVGLDRESLREEIAPAFTDALPLVGRDLSPLLRGEAKIDTFAAPIYFMTDDDPSRGPNEENFIGIAPNSVAQPTHIETVITEIDGEIWKYSRYFDHPRYWSHPGTPGSEGVRDVVLVSKVQEASADGVARRVFDEQVKTTPAVTEYEMYNVSADPMELENLAGRATQKEREAQLRRLLDEQCGQKRLTPQSGPVPGEVGCGKV</sequence>
<evidence type="ECO:0000313" key="4">
    <source>
        <dbReference type="EMBL" id="AHB49087.1"/>
    </source>
</evidence>
<dbReference type="PANTHER" id="PTHR42693:SF53">
    <property type="entry name" value="ENDO-4-O-SULFATASE"/>
    <property type="match status" value="1"/>
</dbReference>
<dbReference type="STRING" id="1029756.W911_12815"/>
<dbReference type="InterPro" id="IPR017850">
    <property type="entry name" value="Alkaline_phosphatase_core_sf"/>
</dbReference>
<gene>
    <name evidence="4" type="ORF">W911_12815</name>
</gene>
<dbReference type="GO" id="GO:0004065">
    <property type="term" value="F:arylsulfatase activity"/>
    <property type="evidence" value="ECO:0007669"/>
    <property type="project" value="TreeGrafter"/>
</dbReference>
<feature type="domain" description="Sulfatase N-terminal" evidence="3">
    <location>
        <begin position="40"/>
        <end position="426"/>
    </location>
</feature>
<dbReference type="KEGG" id="hni:W911_12815"/>
<keyword evidence="5" id="KW-1185">Reference proteome</keyword>
<dbReference type="PATRIC" id="fig|1029756.8.peg.2664"/>
<dbReference type="HOGENOM" id="CLU_006332_5_0_5"/>
<dbReference type="InterPro" id="IPR000917">
    <property type="entry name" value="Sulfatase_N"/>
</dbReference>
<proteinExistence type="inferred from homology"/>
<evidence type="ECO:0000259" key="3">
    <source>
        <dbReference type="Pfam" id="PF00884"/>
    </source>
</evidence>
<dbReference type="SUPFAM" id="SSF53649">
    <property type="entry name" value="Alkaline phosphatase-like"/>
    <property type="match status" value="1"/>
</dbReference>
<dbReference type="Pfam" id="PF00884">
    <property type="entry name" value="Sulfatase"/>
    <property type="match status" value="1"/>
</dbReference>
<evidence type="ECO:0000313" key="5">
    <source>
        <dbReference type="Proteomes" id="UP000018542"/>
    </source>
</evidence>
<evidence type="ECO:0000256" key="2">
    <source>
        <dbReference type="ARBA" id="ARBA00022801"/>
    </source>
</evidence>
<accession>V5SF13</accession>
<evidence type="ECO:0000256" key="1">
    <source>
        <dbReference type="ARBA" id="ARBA00008779"/>
    </source>
</evidence>
<dbReference type="PANTHER" id="PTHR42693">
    <property type="entry name" value="ARYLSULFATASE FAMILY MEMBER"/>
    <property type="match status" value="1"/>
</dbReference>
<reference evidence="4 5" key="1">
    <citation type="journal article" date="2014" name="Genome Announc.">
        <title>Complete Genome Sequence of Hyphomicrobium nitrativorans Strain NL23, a Denitrifying Bacterium Isolated from Biofilm of a Methanol-Fed Denitrification System Treating Seawater at the Montreal Biodome.</title>
        <authorList>
            <person name="Martineau C."/>
            <person name="Villeneuve C."/>
            <person name="Mauffrey F."/>
            <person name="Villemur R."/>
        </authorList>
    </citation>
    <scope>NUCLEOTIDE SEQUENCE [LARGE SCALE GENOMIC DNA]</scope>
    <source>
        <strain evidence="4">NL23</strain>
    </source>
</reference>
<dbReference type="InterPro" id="IPR050738">
    <property type="entry name" value="Sulfatase"/>
</dbReference>
<dbReference type="EMBL" id="CP006912">
    <property type="protein sequence ID" value="AHB49087.1"/>
    <property type="molecule type" value="Genomic_DNA"/>
</dbReference>
<dbReference type="AlphaFoldDB" id="V5SF13"/>
<comment type="similarity">
    <text evidence="1">Belongs to the sulfatase family.</text>
</comment>
<dbReference type="Proteomes" id="UP000018542">
    <property type="component" value="Chromosome"/>
</dbReference>
<dbReference type="Gene3D" id="3.40.720.10">
    <property type="entry name" value="Alkaline Phosphatase, subunit A"/>
    <property type="match status" value="1"/>
</dbReference>
<protein>
    <submittedName>
        <fullName evidence="4">Arylsulfatase</fullName>
    </submittedName>
</protein>
<keyword evidence="2" id="KW-0378">Hydrolase</keyword>
<organism evidence="4 5">
    <name type="scientific">Hyphomicrobium nitrativorans NL23</name>
    <dbReference type="NCBI Taxonomy" id="1029756"/>
    <lineage>
        <taxon>Bacteria</taxon>
        <taxon>Pseudomonadati</taxon>
        <taxon>Pseudomonadota</taxon>
        <taxon>Alphaproteobacteria</taxon>
        <taxon>Hyphomicrobiales</taxon>
        <taxon>Hyphomicrobiaceae</taxon>
        <taxon>Hyphomicrobium</taxon>
    </lineage>
</organism>
<name>V5SF13_9HYPH</name>